<evidence type="ECO:0000256" key="1">
    <source>
        <dbReference type="ARBA" id="ARBA00022679"/>
    </source>
</evidence>
<dbReference type="PROSITE" id="PS51480">
    <property type="entry name" value="DHAL"/>
    <property type="match status" value="1"/>
</dbReference>
<dbReference type="SMART" id="SM01120">
    <property type="entry name" value="Dak2"/>
    <property type="match status" value="1"/>
</dbReference>
<evidence type="ECO:0000256" key="2">
    <source>
        <dbReference type="ARBA" id="ARBA00022741"/>
    </source>
</evidence>
<dbReference type="AlphaFoldDB" id="A0A318LMC1"/>
<dbReference type="FunFam" id="3.40.50.10440:FF:000003">
    <property type="entry name" value="Homodimeric dihydroxyacetone kinase"/>
    <property type="match status" value="1"/>
</dbReference>
<dbReference type="GO" id="GO:0004371">
    <property type="term" value="F:glycerone kinase activity"/>
    <property type="evidence" value="ECO:0007669"/>
    <property type="project" value="InterPro"/>
</dbReference>
<dbReference type="PROSITE" id="PS51481">
    <property type="entry name" value="DHAK"/>
    <property type="match status" value="1"/>
</dbReference>
<dbReference type="GO" id="GO:0019563">
    <property type="term" value="P:glycerol catabolic process"/>
    <property type="evidence" value="ECO:0007669"/>
    <property type="project" value="TreeGrafter"/>
</dbReference>
<dbReference type="SUPFAM" id="SSF82549">
    <property type="entry name" value="DAK1/DegV-like"/>
    <property type="match status" value="1"/>
</dbReference>
<dbReference type="Pfam" id="PF02733">
    <property type="entry name" value="Dak1"/>
    <property type="match status" value="1"/>
</dbReference>
<dbReference type="EMBL" id="MASU01000023">
    <property type="protein sequence ID" value="PXY17934.1"/>
    <property type="molecule type" value="Genomic_DNA"/>
</dbReference>
<evidence type="ECO:0000313" key="9">
    <source>
        <dbReference type="Proteomes" id="UP000247892"/>
    </source>
</evidence>
<keyword evidence="3 8" id="KW-0418">Kinase</keyword>
<dbReference type="FunFam" id="1.25.40.340:FF:000002">
    <property type="entry name" value="Dihydroxyacetone kinase, L subunit"/>
    <property type="match status" value="1"/>
</dbReference>
<protein>
    <submittedName>
        <fullName evidence="8">D-erythrulose kinase</fullName>
    </submittedName>
</protein>
<dbReference type="Proteomes" id="UP000247892">
    <property type="component" value="Unassembled WGS sequence"/>
</dbReference>
<dbReference type="Gene3D" id="3.30.1180.20">
    <property type="entry name" value="Dihydroxyacetone kinase, domain 2"/>
    <property type="match status" value="1"/>
</dbReference>
<dbReference type="InterPro" id="IPR004007">
    <property type="entry name" value="DhaL_dom"/>
</dbReference>
<keyword evidence="4" id="KW-0067">ATP-binding</keyword>
<organism evidence="8 9">
    <name type="scientific">Prauserella flavalba</name>
    <dbReference type="NCBI Taxonomy" id="1477506"/>
    <lineage>
        <taxon>Bacteria</taxon>
        <taxon>Bacillati</taxon>
        <taxon>Actinomycetota</taxon>
        <taxon>Actinomycetes</taxon>
        <taxon>Pseudonocardiales</taxon>
        <taxon>Pseudonocardiaceae</taxon>
        <taxon>Prauserella</taxon>
    </lineage>
</organism>
<keyword evidence="1" id="KW-0808">Transferase</keyword>
<feature type="region of interest" description="Disordered" evidence="5">
    <location>
        <begin position="332"/>
        <end position="361"/>
    </location>
</feature>
<keyword evidence="2" id="KW-0547">Nucleotide-binding</keyword>
<dbReference type="PANTHER" id="PTHR28629">
    <property type="entry name" value="TRIOKINASE/FMN CYCLASE"/>
    <property type="match status" value="1"/>
</dbReference>
<dbReference type="InterPro" id="IPR050861">
    <property type="entry name" value="Dihydroxyacetone_Kinase"/>
</dbReference>
<keyword evidence="9" id="KW-1185">Reference proteome</keyword>
<dbReference type="Gene3D" id="3.40.50.10440">
    <property type="entry name" value="Dihydroxyacetone kinase, domain 1"/>
    <property type="match status" value="1"/>
</dbReference>
<evidence type="ECO:0000313" key="8">
    <source>
        <dbReference type="EMBL" id="PXY17934.1"/>
    </source>
</evidence>
<dbReference type="OrthoDB" id="9806345at2"/>
<dbReference type="SUPFAM" id="SSF101473">
    <property type="entry name" value="DhaL-like"/>
    <property type="match status" value="1"/>
</dbReference>
<name>A0A318LMC1_9PSEU</name>
<reference evidence="8 9" key="1">
    <citation type="submission" date="2016-07" db="EMBL/GenBank/DDBJ databases">
        <title>Draft genome sequence of Prauserella sp. YIM 121212, isolated from alkaline soil.</title>
        <authorList>
            <person name="Ruckert C."/>
            <person name="Albersmeier A."/>
            <person name="Jiang C.-L."/>
            <person name="Jiang Y."/>
            <person name="Kalinowski J."/>
            <person name="Schneider O."/>
            <person name="Winkler A."/>
            <person name="Zotchev S.B."/>
        </authorList>
    </citation>
    <scope>NUCLEOTIDE SEQUENCE [LARGE SCALE GENOMIC DNA]</scope>
    <source>
        <strain evidence="8 9">YIM 121212</strain>
    </source>
</reference>
<comment type="caution">
    <text evidence="8">The sequence shown here is derived from an EMBL/GenBank/DDBJ whole genome shotgun (WGS) entry which is preliminary data.</text>
</comment>
<dbReference type="InterPro" id="IPR036117">
    <property type="entry name" value="DhaL_dom_sf"/>
</dbReference>
<feature type="domain" description="DhaL" evidence="6">
    <location>
        <begin position="367"/>
        <end position="569"/>
    </location>
</feature>
<dbReference type="Gene3D" id="1.25.40.340">
    <property type="match status" value="1"/>
</dbReference>
<dbReference type="GO" id="GO:0005524">
    <property type="term" value="F:ATP binding"/>
    <property type="evidence" value="ECO:0007669"/>
    <property type="project" value="UniProtKB-KW"/>
</dbReference>
<gene>
    <name evidence="8" type="ORF">BA062_36355</name>
</gene>
<evidence type="ECO:0000256" key="5">
    <source>
        <dbReference type="SAM" id="MobiDB-lite"/>
    </source>
</evidence>
<dbReference type="GO" id="GO:0006796">
    <property type="term" value="P:phosphate-containing compound metabolic process"/>
    <property type="evidence" value="ECO:0007669"/>
    <property type="project" value="UniProtKB-ARBA"/>
</dbReference>
<evidence type="ECO:0000259" key="6">
    <source>
        <dbReference type="PROSITE" id="PS51480"/>
    </source>
</evidence>
<dbReference type="InterPro" id="IPR004006">
    <property type="entry name" value="DhaK_dom"/>
</dbReference>
<sequence length="577" mass="58559">MTRLFNDPAEFADEVLDGFVAAHRRWVRRVQGGVVRNTAKTPGQVAVLVGGGSGHYPAFTGLVGQGLAHGAVSGNIFASPSAQQACSVAKAAESGGGVLLLFGNYAGDVLHFGHAAEILTQQGIPTRTFAVTDDVSSAPADQAAKRRGVAGDLTVFKAAAAAAEAGLGLDEVYRVAERANDRTRSLGVAFSGCTLPGADAPLFTVPEGRMAVGMGIHGEPGIDEADVPSADGLAELFVSTLLADLPADLTDVRGQRAGVILNGLGTVKHEELFVVYRRVAQLLAEAGVEVVDPEVGEFVTSFDLAGASLTLFWLDEELERYWTAPADAPAFRKGSLTPAPPAPEDLAVDSAEQTVPEASEESREAAGVVLTALEAVRKVIDGNADELGRIDAVAGDGDHGIGMQRGAVAAVDAAREALRLGAGAGTLLALAGDAWADKAGGTSGALWGLLLRSIANTLGDKGKPTAATVSQGVAAGLESVLKVGGAKVGDKTMVDVLVPFAEALAAGVGESRGLAEAWGHAAEQADAAAKATADLVPRIGRARPLAEKSVGTPDAGAVSLALIAGVVHGVLADRKGV</sequence>
<evidence type="ECO:0000259" key="7">
    <source>
        <dbReference type="PROSITE" id="PS51481"/>
    </source>
</evidence>
<accession>A0A318LMC1</accession>
<dbReference type="NCBIfam" id="NF011049">
    <property type="entry name" value="PRK14479.1"/>
    <property type="match status" value="1"/>
</dbReference>
<evidence type="ECO:0000256" key="4">
    <source>
        <dbReference type="ARBA" id="ARBA00022840"/>
    </source>
</evidence>
<proteinExistence type="predicted"/>
<dbReference type="GO" id="GO:0005829">
    <property type="term" value="C:cytosol"/>
    <property type="evidence" value="ECO:0007669"/>
    <property type="project" value="TreeGrafter"/>
</dbReference>
<dbReference type="PANTHER" id="PTHR28629:SF4">
    <property type="entry name" value="TRIOKINASE_FMN CYCLASE"/>
    <property type="match status" value="1"/>
</dbReference>
<dbReference type="RefSeq" id="WP_110343794.1">
    <property type="nucleotide sequence ID" value="NZ_MASU01000023.1"/>
</dbReference>
<evidence type="ECO:0000256" key="3">
    <source>
        <dbReference type="ARBA" id="ARBA00022777"/>
    </source>
</evidence>
<dbReference type="Pfam" id="PF02734">
    <property type="entry name" value="Dak2"/>
    <property type="match status" value="1"/>
</dbReference>
<feature type="domain" description="DhaK" evidence="7">
    <location>
        <begin position="7"/>
        <end position="331"/>
    </location>
</feature>